<evidence type="ECO:0000313" key="1">
    <source>
        <dbReference type="EMBL" id="AFH49202.1"/>
    </source>
</evidence>
<accession>I0AJP5</accession>
<reference evidence="1 2" key="1">
    <citation type="journal article" date="2012" name="Front. Microbiol.">
        <title>Complete genome of Ignavibacterium album, a metabolically versatile, flagellated, facultative anaerobe from the phylum Chlorobi.</title>
        <authorList>
            <person name="Liu Z."/>
            <person name="Frigaard N.-U."/>
            <person name="Vogl K."/>
            <person name="Iino T."/>
            <person name="Ohkuma M."/>
            <person name="Overmann J."/>
            <person name="Bryant D.A."/>
        </authorList>
    </citation>
    <scope>NUCLEOTIDE SEQUENCE [LARGE SCALE GENOMIC DNA]</scope>
    <source>
        <strain evidence="2">DSM 19864 / JCM 16511 / NBRC 101810 / Mat9-16</strain>
    </source>
</reference>
<dbReference type="OrthoDB" id="9811959at2"/>
<sequence length="155" mass="18478">MNSDAKKFIELNKNINRGYRKLEVWQEAVVLFDFVKKKINTLSELSYKLKSQIEDSAMSVSSNIAEGYCRRFLKENIQFNTIALSSLGENYSQIFNLFNAGEIDEEWFREYDKIHYSLENKLIKLNKSCIEKLKESYDWKNDYQVKEIIEKYEIL</sequence>
<name>I0AJP5_IGNAJ</name>
<evidence type="ECO:0008006" key="3">
    <source>
        <dbReference type="Google" id="ProtNLM"/>
    </source>
</evidence>
<dbReference type="EMBL" id="CP003418">
    <property type="protein sequence ID" value="AFH49202.1"/>
    <property type="molecule type" value="Genomic_DNA"/>
</dbReference>
<dbReference type="NCBIfam" id="TIGR02436">
    <property type="entry name" value="four helix bundle protein"/>
    <property type="match status" value="1"/>
</dbReference>
<dbReference type="Proteomes" id="UP000007394">
    <property type="component" value="Chromosome"/>
</dbReference>
<dbReference type="SUPFAM" id="SSF158446">
    <property type="entry name" value="IVS-encoded protein-like"/>
    <property type="match status" value="1"/>
</dbReference>
<dbReference type="InterPro" id="IPR012657">
    <property type="entry name" value="23S_rRNA-intervening_sequence"/>
</dbReference>
<organism evidence="1 2">
    <name type="scientific">Ignavibacterium album (strain DSM 19864 / JCM 16511 / NBRC 101810 / Mat9-16)</name>
    <dbReference type="NCBI Taxonomy" id="945713"/>
    <lineage>
        <taxon>Bacteria</taxon>
        <taxon>Pseudomonadati</taxon>
        <taxon>Ignavibacteriota</taxon>
        <taxon>Ignavibacteria</taxon>
        <taxon>Ignavibacteriales</taxon>
        <taxon>Ignavibacteriaceae</taxon>
        <taxon>Ignavibacterium</taxon>
    </lineage>
</organism>
<dbReference type="RefSeq" id="WP_014560355.1">
    <property type="nucleotide sequence ID" value="NC_017464.1"/>
</dbReference>
<dbReference type="InterPro" id="IPR036583">
    <property type="entry name" value="23S_rRNA_IVS_sf"/>
</dbReference>
<dbReference type="KEGG" id="ial:IALB_1494"/>
<dbReference type="STRING" id="945713.IALB_1494"/>
<evidence type="ECO:0000313" key="2">
    <source>
        <dbReference type="Proteomes" id="UP000007394"/>
    </source>
</evidence>
<keyword evidence="2" id="KW-1185">Reference proteome</keyword>
<proteinExistence type="predicted"/>
<dbReference type="Gene3D" id="1.20.1440.60">
    <property type="entry name" value="23S rRNA-intervening sequence"/>
    <property type="match status" value="1"/>
</dbReference>
<protein>
    <recommendedName>
        <fullName evidence="3">Four helix bundle protein</fullName>
    </recommendedName>
</protein>
<dbReference type="PANTHER" id="PTHR38471:SF2">
    <property type="entry name" value="FOUR HELIX BUNDLE PROTEIN"/>
    <property type="match status" value="1"/>
</dbReference>
<dbReference type="AlphaFoldDB" id="I0AJP5"/>
<dbReference type="Pfam" id="PF05635">
    <property type="entry name" value="23S_rRNA_IVP"/>
    <property type="match status" value="1"/>
</dbReference>
<gene>
    <name evidence="1" type="ordered locus">IALB_1494</name>
</gene>
<dbReference type="PANTHER" id="PTHR38471">
    <property type="entry name" value="FOUR HELIX BUNDLE PROTEIN"/>
    <property type="match status" value="1"/>
</dbReference>
<dbReference type="HOGENOM" id="CLU_1693131_0_0_10"/>